<proteinExistence type="predicted"/>
<dbReference type="EMBL" id="JAATJV010118933">
    <property type="protein sequence ID" value="MBZ3868865.1"/>
    <property type="molecule type" value="Genomic_DNA"/>
</dbReference>
<keyword evidence="1" id="KW-0012">Acyltransferase</keyword>
<evidence type="ECO:0000313" key="2">
    <source>
        <dbReference type="Proteomes" id="UP001166674"/>
    </source>
</evidence>
<sequence length="135" mass="14585">MQALSILATECKFVGSLPVIGVGRLKVALEPQFWELGKVLHKAGLSPGCVNAGAEPSQSRMMGQEEFARHLQLSDPQTLAGAFSYFQQDAKDVVDFQDVALALAALHGGRNLEELTCLVFQFFAEEQAEGPGHLL</sequence>
<accession>A0AA41MBH9</accession>
<name>A0AA41MBH9_SCICA</name>
<dbReference type="Proteomes" id="UP001166674">
    <property type="component" value="Unassembled WGS sequence"/>
</dbReference>
<evidence type="ECO:0000313" key="1">
    <source>
        <dbReference type="EMBL" id="MBZ3868865.1"/>
    </source>
</evidence>
<gene>
    <name evidence="1" type="ORF">SUZIE_100075</name>
</gene>
<organism evidence="1 2">
    <name type="scientific">Sciurus carolinensis</name>
    <name type="common">Eastern gray squirrel</name>
    <dbReference type="NCBI Taxonomy" id="30640"/>
    <lineage>
        <taxon>Eukaryota</taxon>
        <taxon>Metazoa</taxon>
        <taxon>Chordata</taxon>
        <taxon>Craniata</taxon>
        <taxon>Vertebrata</taxon>
        <taxon>Euteleostomi</taxon>
        <taxon>Mammalia</taxon>
        <taxon>Eutheria</taxon>
        <taxon>Euarchontoglires</taxon>
        <taxon>Glires</taxon>
        <taxon>Rodentia</taxon>
        <taxon>Sciuromorpha</taxon>
        <taxon>Sciuridae</taxon>
        <taxon>Sciurinae</taxon>
        <taxon>Sciurini</taxon>
        <taxon>Sciurus</taxon>
    </lineage>
</organism>
<dbReference type="AlphaFoldDB" id="A0AA41MBH9"/>
<keyword evidence="2" id="KW-1185">Reference proteome</keyword>
<dbReference type="GO" id="GO:0016746">
    <property type="term" value="F:acyltransferase activity"/>
    <property type="evidence" value="ECO:0007669"/>
    <property type="project" value="UniProtKB-KW"/>
</dbReference>
<reference evidence="1" key="1">
    <citation type="submission" date="2020-03" db="EMBL/GenBank/DDBJ databases">
        <title>Studies in the Genomics of Life Span.</title>
        <authorList>
            <person name="Glass D."/>
        </authorList>
    </citation>
    <scope>NUCLEOTIDE SEQUENCE</scope>
    <source>
        <strain evidence="1">SUZIE</strain>
        <tissue evidence="1">Muscle</tissue>
    </source>
</reference>
<keyword evidence="1" id="KW-0808">Transferase</keyword>
<protein>
    <submittedName>
        <fullName evidence="1">Lysophospholipid acyltransferase LPCAT4</fullName>
    </submittedName>
</protein>
<comment type="caution">
    <text evidence="1">The sequence shown here is derived from an EMBL/GenBank/DDBJ whole genome shotgun (WGS) entry which is preliminary data.</text>
</comment>